<dbReference type="Proteomes" id="UP001595816">
    <property type="component" value="Unassembled WGS sequence"/>
</dbReference>
<dbReference type="EMBL" id="JBHSAY010000013">
    <property type="protein sequence ID" value="MFC4133705.1"/>
    <property type="molecule type" value="Genomic_DNA"/>
</dbReference>
<keyword evidence="2 5" id="KW-0808">Transferase</keyword>
<dbReference type="Gene3D" id="3.40.50.150">
    <property type="entry name" value="Vaccinia Virus protein VP39"/>
    <property type="match status" value="1"/>
</dbReference>
<dbReference type="InterPro" id="IPR029063">
    <property type="entry name" value="SAM-dependent_MTases_sf"/>
</dbReference>
<dbReference type="EC" id="2.1.1.222" evidence="5"/>
<evidence type="ECO:0000259" key="4">
    <source>
        <dbReference type="Pfam" id="PF13649"/>
    </source>
</evidence>
<protein>
    <submittedName>
        <fullName evidence="5">Class I SAM-dependent methyltransferase</fullName>
        <ecNumber evidence="5">2.1.1.222</ecNumber>
        <ecNumber evidence="5">2.1.1.64</ecNumber>
    </submittedName>
</protein>
<dbReference type="EC" id="2.1.1.64" evidence="5"/>
<dbReference type="GO" id="GO:0061542">
    <property type="term" value="F:3-demethylubiquinol 3-O-methyltransferase activity"/>
    <property type="evidence" value="ECO:0007669"/>
    <property type="project" value="UniProtKB-EC"/>
</dbReference>
<name>A0ABV8LSF9_9ACTN</name>
<evidence type="ECO:0000313" key="6">
    <source>
        <dbReference type="Proteomes" id="UP001595816"/>
    </source>
</evidence>
<dbReference type="Pfam" id="PF13649">
    <property type="entry name" value="Methyltransf_25"/>
    <property type="match status" value="1"/>
</dbReference>
<dbReference type="GO" id="GO:0102208">
    <property type="term" value="F:2-polyprenyl-6-hydroxyphenol methylase activity"/>
    <property type="evidence" value="ECO:0007669"/>
    <property type="project" value="UniProtKB-EC"/>
</dbReference>
<dbReference type="InterPro" id="IPR041698">
    <property type="entry name" value="Methyltransf_25"/>
</dbReference>
<keyword evidence="3" id="KW-0949">S-adenosyl-L-methionine</keyword>
<dbReference type="CDD" id="cd02440">
    <property type="entry name" value="AdoMet_MTases"/>
    <property type="match status" value="1"/>
</dbReference>
<reference evidence="6" key="1">
    <citation type="journal article" date="2019" name="Int. J. Syst. Evol. Microbiol.">
        <title>The Global Catalogue of Microorganisms (GCM) 10K type strain sequencing project: providing services to taxonomists for standard genome sequencing and annotation.</title>
        <authorList>
            <consortium name="The Broad Institute Genomics Platform"/>
            <consortium name="The Broad Institute Genome Sequencing Center for Infectious Disease"/>
            <person name="Wu L."/>
            <person name="Ma J."/>
        </authorList>
    </citation>
    <scope>NUCLEOTIDE SEQUENCE [LARGE SCALE GENOMIC DNA]</scope>
    <source>
        <strain evidence="6">CGMCC 4.7289</strain>
    </source>
</reference>
<proteinExistence type="predicted"/>
<evidence type="ECO:0000256" key="3">
    <source>
        <dbReference type="ARBA" id="ARBA00022691"/>
    </source>
</evidence>
<dbReference type="PANTHER" id="PTHR43464">
    <property type="entry name" value="METHYLTRANSFERASE"/>
    <property type="match status" value="1"/>
</dbReference>
<dbReference type="PROSITE" id="PS51585">
    <property type="entry name" value="SAM_MT_TPMT"/>
    <property type="match status" value="1"/>
</dbReference>
<keyword evidence="1 5" id="KW-0489">Methyltransferase</keyword>
<dbReference type="PANTHER" id="PTHR43464:SF19">
    <property type="entry name" value="UBIQUINONE BIOSYNTHESIS O-METHYLTRANSFERASE, MITOCHONDRIAL"/>
    <property type="match status" value="1"/>
</dbReference>
<evidence type="ECO:0000256" key="2">
    <source>
        <dbReference type="ARBA" id="ARBA00022679"/>
    </source>
</evidence>
<accession>A0ABV8LSF9</accession>
<feature type="domain" description="Methyltransferase" evidence="4">
    <location>
        <begin position="67"/>
        <end position="159"/>
    </location>
</feature>
<sequence length="222" mass="23977">MSDPDQHARALAAEAAANNDATGWFERLYAEAEAGTAAVPWDSRVPHPLLVEWADAVELHGHGEPALVIGCGYGDDAEFAAARGFEVTAFDVSPSAIAGVRARFPGSAVHYVAADLFELPEAWRQAYQLVVEIFTVQALPVRLREAAVAAICETVAPGGRLIVIQRWRPDGPVPEGPPWPLTRADIELFTANGLTAEQVEMLPDADGVSARWRAEFRRDAAR</sequence>
<dbReference type="SUPFAM" id="SSF53335">
    <property type="entry name" value="S-adenosyl-L-methionine-dependent methyltransferases"/>
    <property type="match status" value="1"/>
</dbReference>
<keyword evidence="6" id="KW-1185">Reference proteome</keyword>
<organism evidence="5 6">
    <name type="scientific">Hamadaea flava</name>
    <dbReference type="NCBI Taxonomy" id="1742688"/>
    <lineage>
        <taxon>Bacteria</taxon>
        <taxon>Bacillati</taxon>
        <taxon>Actinomycetota</taxon>
        <taxon>Actinomycetes</taxon>
        <taxon>Micromonosporales</taxon>
        <taxon>Micromonosporaceae</taxon>
        <taxon>Hamadaea</taxon>
    </lineage>
</organism>
<evidence type="ECO:0000256" key="1">
    <source>
        <dbReference type="ARBA" id="ARBA00022603"/>
    </source>
</evidence>
<dbReference type="GO" id="GO:0032259">
    <property type="term" value="P:methylation"/>
    <property type="evidence" value="ECO:0007669"/>
    <property type="project" value="UniProtKB-KW"/>
</dbReference>
<dbReference type="RefSeq" id="WP_253750550.1">
    <property type="nucleotide sequence ID" value="NZ_JAMZDZ010000001.1"/>
</dbReference>
<evidence type="ECO:0000313" key="5">
    <source>
        <dbReference type="EMBL" id="MFC4133705.1"/>
    </source>
</evidence>
<gene>
    <name evidence="5" type="ORF">ACFOZ4_24100</name>
</gene>
<dbReference type="InterPro" id="IPR008854">
    <property type="entry name" value="TPMT"/>
</dbReference>
<comment type="caution">
    <text evidence="5">The sequence shown here is derived from an EMBL/GenBank/DDBJ whole genome shotgun (WGS) entry which is preliminary data.</text>
</comment>